<evidence type="ECO:0000256" key="2">
    <source>
        <dbReference type="ARBA" id="ARBA00007168"/>
    </source>
</evidence>
<evidence type="ECO:0000256" key="7">
    <source>
        <dbReference type="SAM" id="MobiDB-lite"/>
    </source>
</evidence>
<feature type="transmembrane region" description="Helical" evidence="8">
    <location>
        <begin position="399"/>
        <end position="421"/>
    </location>
</feature>
<feature type="region of interest" description="Disordered" evidence="7">
    <location>
        <begin position="1"/>
        <end position="46"/>
    </location>
</feature>
<evidence type="ECO:0000256" key="8">
    <source>
        <dbReference type="SAM" id="Phobius"/>
    </source>
</evidence>
<feature type="region of interest" description="Disordered" evidence="7">
    <location>
        <begin position="729"/>
        <end position="769"/>
    </location>
</feature>
<organism evidence="9 10">
    <name type="scientific">Tetrahymena thermophila (strain SB210)</name>
    <dbReference type="NCBI Taxonomy" id="312017"/>
    <lineage>
        <taxon>Eukaryota</taxon>
        <taxon>Sar</taxon>
        <taxon>Alveolata</taxon>
        <taxon>Ciliophora</taxon>
        <taxon>Intramacronucleata</taxon>
        <taxon>Oligohymenophorea</taxon>
        <taxon>Hymenostomatida</taxon>
        <taxon>Tetrahymenina</taxon>
        <taxon>Tetrahymenidae</taxon>
        <taxon>Tetrahymena</taxon>
    </lineage>
</organism>
<sequence>MADNNDDLFGQVENNTQQNDVHVEDIEDNDDYNQEDHIDENEVGKKKEMRKKKKEEFVKRYLMEKEWWKDEQRKIEEQKRKEQELMKKRMQQFTNADQLSILEKYEAQDQEDEFFKPMTKFKGPTSDRVLTNKYCIYLWIVLNGFFVFTSIYVLSDGRPSRLANGYDFRTELCGNGKYSKQPYLYYLNPVQDIRVAMCVSSCPTSSGPLICLYDTSGKTYDQVFSKFCYTQMQSSNRSKYCVPNEPINGAVVNSYLESFDLSVKRYASDIMLGVDIMLCGALLTVILSFSFLYFLKNQSTVSCFVSLVFLFILMCCGGLAFMFYREYLLELQKNCFTLRDENNCVGSRGYSFRSAAISVVVLAGLYVILLMILSKRIVKIVGFLKIASQVVQIMQQIKWIPFYVLIIAIVVAALSLINVPFGLSVADVVVVNSNPGAISGGKLKVMQFSGFAYFIGFYDFFIFIIWMLFLLGFRDLFVSYSITLWFFTKRKDTVQIPKWVIFKNIFRYHFGTVVMFSLISTVITIPKIFIMALRRSLRSLPQYLNSVRYFQATCNCCLFSYEKFLRYFSKSSLVQVAITSMEFYPSSKIAYFLIFRNKEKISDMDGMQQFVVSNIKFLISFTSFLFVYVILSFINTTPLTNYSTSEIENKFFPGLIVGMFSYFFSSIFLGSYDITCKSVIQCYLIDQEIFYGENRYVEPFIKNVFEYYVQEDLEKYKIQSKAGVNVDENKVYEKDKSDDEKAQSEDEDSQNSDEEEFQKNKKNTAIINDNTATTKMQTATGAIKPANDSTLLGAKPMTNTLNTQTNYGTPQRLITDEKSGFNNSPQNPTAIIKNNNLQTREQELVNLNNSNDSDDYNQKSITIKNNNNNSSLAFNQSNFRINTAASNQQTPIIASQNNKVTPTTIQLTNLQNINYSSSGNNYQRQPQGNQFNNQRINSQSQLNGPMFNQYRDNTAPIMNQPRIPSQSNMFIGNTQPISSIPSQTNFLYNGQRPTQPSMQNIRQSYPMFTNNQQNDGDDEDDDYGLGANPYATVDINKNTQQRQPNRNEMRLLNASYASSGIRGATGQSNASKVSKVSKASFDPFVQFQQNQINVDSDEEDDN</sequence>
<dbReference type="eggNOG" id="KOG1362">
    <property type="taxonomic scope" value="Eukaryota"/>
</dbReference>
<evidence type="ECO:0000313" key="10">
    <source>
        <dbReference type="Proteomes" id="UP000009168"/>
    </source>
</evidence>
<feature type="transmembrane region" description="Helical" evidence="8">
    <location>
        <begin position="615"/>
        <end position="634"/>
    </location>
</feature>
<feature type="transmembrane region" description="Helical" evidence="8">
    <location>
        <begin position="301"/>
        <end position="324"/>
    </location>
</feature>
<feature type="transmembrane region" description="Helical" evidence="8">
    <location>
        <begin position="134"/>
        <end position="154"/>
    </location>
</feature>
<keyword evidence="10" id="KW-1185">Reference proteome</keyword>
<evidence type="ECO:0000256" key="3">
    <source>
        <dbReference type="ARBA" id="ARBA00022692"/>
    </source>
</evidence>
<dbReference type="AlphaFoldDB" id="Q22L36"/>
<dbReference type="Pfam" id="PF04515">
    <property type="entry name" value="Choline_transpo"/>
    <property type="match status" value="1"/>
</dbReference>
<keyword evidence="3 8" id="KW-0812">Transmembrane</keyword>
<comment type="subcellular location">
    <subcellularLocation>
        <location evidence="1">Membrane</location>
        <topology evidence="1">Multi-pass membrane protein</topology>
    </subcellularLocation>
</comment>
<dbReference type="InParanoid" id="Q22L36"/>
<dbReference type="Proteomes" id="UP000009168">
    <property type="component" value="Unassembled WGS sequence"/>
</dbReference>
<reference evidence="10" key="1">
    <citation type="journal article" date="2006" name="PLoS Biol.">
        <title>Macronuclear genome sequence of the ciliate Tetrahymena thermophila, a model eukaryote.</title>
        <authorList>
            <person name="Eisen J.A."/>
            <person name="Coyne R.S."/>
            <person name="Wu M."/>
            <person name="Wu D."/>
            <person name="Thiagarajan M."/>
            <person name="Wortman J.R."/>
            <person name="Badger J.H."/>
            <person name="Ren Q."/>
            <person name="Amedeo P."/>
            <person name="Jones K.M."/>
            <person name="Tallon L.J."/>
            <person name="Delcher A.L."/>
            <person name="Salzberg S.L."/>
            <person name="Silva J.C."/>
            <person name="Haas B.J."/>
            <person name="Majoros W.H."/>
            <person name="Farzad M."/>
            <person name="Carlton J.M."/>
            <person name="Smith R.K. Jr."/>
            <person name="Garg J."/>
            <person name="Pearlman R.E."/>
            <person name="Karrer K.M."/>
            <person name="Sun L."/>
            <person name="Manning G."/>
            <person name="Elde N.C."/>
            <person name="Turkewitz A.P."/>
            <person name="Asai D.J."/>
            <person name="Wilkes D.E."/>
            <person name="Wang Y."/>
            <person name="Cai H."/>
            <person name="Collins K."/>
            <person name="Stewart B.A."/>
            <person name="Lee S.R."/>
            <person name="Wilamowska K."/>
            <person name="Weinberg Z."/>
            <person name="Ruzzo W.L."/>
            <person name="Wloga D."/>
            <person name="Gaertig J."/>
            <person name="Frankel J."/>
            <person name="Tsao C.-C."/>
            <person name="Gorovsky M.A."/>
            <person name="Keeling P.J."/>
            <person name="Waller R.F."/>
            <person name="Patron N.J."/>
            <person name="Cherry J.M."/>
            <person name="Stover N.A."/>
            <person name="Krieger C.J."/>
            <person name="del Toro C."/>
            <person name="Ryder H.F."/>
            <person name="Williamson S.C."/>
            <person name="Barbeau R.A."/>
            <person name="Hamilton E.P."/>
            <person name="Orias E."/>
        </authorList>
    </citation>
    <scope>NUCLEOTIDE SEQUENCE [LARGE SCALE GENOMIC DNA]</scope>
    <source>
        <strain evidence="10">SB210</strain>
    </source>
</reference>
<dbReference type="GO" id="GO:0022857">
    <property type="term" value="F:transmembrane transporter activity"/>
    <property type="evidence" value="ECO:0007669"/>
    <property type="project" value="InterPro"/>
</dbReference>
<feature type="transmembrane region" description="Helical" evidence="8">
    <location>
        <begin position="654"/>
        <end position="672"/>
    </location>
</feature>
<dbReference type="KEGG" id="tet:TTHERM_01013170"/>
<feature type="compositionally biased region" description="Acidic residues" evidence="7">
    <location>
        <begin position="745"/>
        <end position="756"/>
    </location>
</feature>
<keyword evidence="6" id="KW-0325">Glycoprotein</keyword>
<evidence type="ECO:0000256" key="5">
    <source>
        <dbReference type="ARBA" id="ARBA00023136"/>
    </source>
</evidence>
<accession>Q22L36</accession>
<dbReference type="GeneID" id="7835858"/>
<dbReference type="RefSeq" id="XP_976576.2">
    <property type="nucleotide sequence ID" value="XM_971483.2"/>
</dbReference>
<dbReference type="InterPro" id="IPR007603">
    <property type="entry name" value="Choline_transptr-like"/>
</dbReference>
<feature type="transmembrane region" description="Helical" evidence="8">
    <location>
        <begin position="573"/>
        <end position="594"/>
    </location>
</feature>
<feature type="transmembrane region" description="Helical" evidence="8">
    <location>
        <begin position="355"/>
        <end position="378"/>
    </location>
</feature>
<dbReference type="PANTHER" id="PTHR12385:SF14">
    <property type="entry name" value="CHOLINE TRANSPORTER-LIKE 2"/>
    <property type="match status" value="1"/>
</dbReference>
<dbReference type="PANTHER" id="PTHR12385">
    <property type="entry name" value="CHOLINE TRANSPORTER-LIKE (SLC FAMILY 44)"/>
    <property type="match status" value="1"/>
</dbReference>
<feature type="transmembrane region" description="Helical" evidence="8">
    <location>
        <begin position="460"/>
        <end position="487"/>
    </location>
</feature>
<evidence type="ECO:0000256" key="4">
    <source>
        <dbReference type="ARBA" id="ARBA00022989"/>
    </source>
</evidence>
<dbReference type="HOGENOM" id="CLU_288953_0_0_1"/>
<protein>
    <submittedName>
        <fullName evidence="9">Plasma-membrane choline transporter</fullName>
    </submittedName>
</protein>
<evidence type="ECO:0000313" key="9">
    <source>
        <dbReference type="EMBL" id="EAR85981.2"/>
    </source>
</evidence>
<keyword evidence="5 8" id="KW-0472">Membrane</keyword>
<dbReference type="OrthoDB" id="420519at2759"/>
<evidence type="ECO:0000256" key="1">
    <source>
        <dbReference type="ARBA" id="ARBA00004141"/>
    </source>
</evidence>
<evidence type="ECO:0000256" key="6">
    <source>
        <dbReference type="ARBA" id="ARBA00023180"/>
    </source>
</evidence>
<feature type="compositionally biased region" description="Basic and acidic residues" evidence="7">
    <location>
        <begin position="729"/>
        <end position="744"/>
    </location>
</feature>
<keyword evidence="4 8" id="KW-1133">Transmembrane helix</keyword>
<comment type="similarity">
    <text evidence="2">Belongs to the CTL (choline transporter-like) family.</text>
</comment>
<gene>
    <name evidence="9" type="ORF">TTHERM_01013170</name>
</gene>
<feature type="compositionally biased region" description="Basic and acidic residues" evidence="7">
    <location>
        <begin position="34"/>
        <end position="46"/>
    </location>
</feature>
<dbReference type="GO" id="GO:0016020">
    <property type="term" value="C:membrane"/>
    <property type="evidence" value="ECO:0007669"/>
    <property type="project" value="UniProtKB-SubCell"/>
</dbReference>
<proteinExistence type="inferred from homology"/>
<dbReference type="EMBL" id="GG662865">
    <property type="protein sequence ID" value="EAR85981.2"/>
    <property type="molecule type" value="Genomic_DNA"/>
</dbReference>
<name>Q22L36_TETTS</name>
<feature type="transmembrane region" description="Helical" evidence="8">
    <location>
        <begin position="508"/>
        <end position="533"/>
    </location>
</feature>
<feature type="transmembrane region" description="Helical" evidence="8">
    <location>
        <begin position="270"/>
        <end position="294"/>
    </location>
</feature>